<dbReference type="RefSeq" id="WP_143690292.1">
    <property type="nucleotide sequence ID" value="NZ_FTNT01000005.1"/>
</dbReference>
<dbReference type="STRING" id="1344003.SAMN05445060_2003"/>
<keyword evidence="2" id="KW-1133">Transmembrane helix</keyword>
<protein>
    <recommendedName>
        <fullName evidence="5">Cell wall synthesis protein CwsA</fullName>
    </recommendedName>
</protein>
<organism evidence="3 4">
    <name type="scientific">Williamsia sterculiae</name>
    <dbReference type="NCBI Taxonomy" id="1344003"/>
    <lineage>
        <taxon>Bacteria</taxon>
        <taxon>Bacillati</taxon>
        <taxon>Actinomycetota</taxon>
        <taxon>Actinomycetes</taxon>
        <taxon>Mycobacteriales</taxon>
        <taxon>Nocardiaceae</taxon>
        <taxon>Williamsia</taxon>
    </lineage>
</organism>
<keyword evidence="2" id="KW-0472">Membrane</keyword>
<evidence type="ECO:0000313" key="3">
    <source>
        <dbReference type="EMBL" id="SIR98872.1"/>
    </source>
</evidence>
<evidence type="ECO:0008006" key="5">
    <source>
        <dbReference type="Google" id="ProtNLM"/>
    </source>
</evidence>
<evidence type="ECO:0000256" key="2">
    <source>
        <dbReference type="SAM" id="Phobius"/>
    </source>
</evidence>
<sequence>MSSVAASSRTAPVVSAAGKAAKFGARAYLGPWGYLAARVVEHEKKQQKAERRKTAARFAKFGLIGVAVLGAGGATFAIVRRSRRQPPAVAQFPPRVQDVPTRTHADVDSTPSADSTS</sequence>
<feature type="region of interest" description="Disordered" evidence="1">
    <location>
        <begin position="84"/>
        <end position="117"/>
    </location>
</feature>
<evidence type="ECO:0000256" key="1">
    <source>
        <dbReference type="SAM" id="MobiDB-lite"/>
    </source>
</evidence>
<dbReference type="EMBL" id="FTNT01000005">
    <property type="protein sequence ID" value="SIR98872.1"/>
    <property type="molecule type" value="Genomic_DNA"/>
</dbReference>
<evidence type="ECO:0000313" key="4">
    <source>
        <dbReference type="Proteomes" id="UP000186218"/>
    </source>
</evidence>
<name>A0A1N7FEX5_9NOCA</name>
<dbReference type="Proteomes" id="UP000186218">
    <property type="component" value="Unassembled WGS sequence"/>
</dbReference>
<keyword evidence="2" id="KW-0812">Transmembrane</keyword>
<feature type="transmembrane region" description="Helical" evidence="2">
    <location>
        <begin position="58"/>
        <end position="79"/>
    </location>
</feature>
<dbReference type="AlphaFoldDB" id="A0A1N7FEX5"/>
<gene>
    <name evidence="3" type="ORF">SAMN05445060_2003</name>
</gene>
<proteinExistence type="predicted"/>
<keyword evidence="4" id="KW-1185">Reference proteome</keyword>
<reference evidence="3 4" key="1">
    <citation type="submission" date="2017-01" db="EMBL/GenBank/DDBJ databases">
        <authorList>
            <person name="Mah S.A."/>
            <person name="Swanson W.J."/>
            <person name="Moy G.W."/>
            <person name="Vacquier V.D."/>
        </authorList>
    </citation>
    <scope>NUCLEOTIDE SEQUENCE [LARGE SCALE GENOMIC DNA]</scope>
    <source>
        <strain evidence="3 4">CPCC 203464</strain>
    </source>
</reference>
<accession>A0A1N7FEX5</accession>